<reference evidence="1 2" key="1">
    <citation type="journal article" date="2015" name="Nature">
        <title>rRNA introns, odd ribosomes, and small enigmatic genomes across a large radiation of phyla.</title>
        <authorList>
            <person name="Brown C.T."/>
            <person name="Hug L.A."/>
            <person name="Thomas B.C."/>
            <person name="Sharon I."/>
            <person name="Castelle C.J."/>
            <person name="Singh A."/>
            <person name="Wilkins M.J."/>
            <person name="Williams K.H."/>
            <person name="Banfield J.F."/>
        </authorList>
    </citation>
    <scope>NUCLEOTIDE SEQUENCE [LARGE SCALE GENOMIC DNA]</scope>
</reference>
<protein>
    <submittedName>
        <fullName evidence="1">Uncharacterized protein</fullName>
    </submittedName>
</protein>
<dbReference type="Proteomes" id="UP000034137">
    <property type="component" value="Unassembled WGS sequence"/>
</dbReference>
<dbReference type="EMBL" id="LBXO01000071">
    <property type="protein sequence ID" value="KKR31147.1"/>
    <property type="molecule type" value="Genomic_DNA"/>
</dbReference>
<name>A0A0G0T014_9BACT</name>
<accession>A0A0G0T014</accession>
<organism evidence="1 2">
    <name type="scientific">Candidatus Falkowbacteria bacterium GW2011_GWF2_39_8</name>
    <dbReference type="NCBI Taxonomy" id="1618642"/>
    <lineage>
        <taxon>Bacteria</taxon>
        <taxon>Candidatus Falkowiibacteriota</taxon>
    </lineage>
</organism>
<feature type="non-terminal residue" evidence="1">
    <location>
        <position position="77"/>
    </location>
</feature>
<comment type="caution">
    <text evidence="1">The sequence shown here is derived from an EMBL/GenBank/DDBJ whole genome shotgun (WGS) entry which is preliminary data.</text>
</comment>
<dbReference type="AlphaFoldDB" id="A0A0G0T014"/>
<sequence>MSTSLRGVRFQGPEVLARFLGQRTACFVFQDGAELMVVSDVVDCLSLDKASATCLDGMKIFAVIRNDNKVGCEGCDK</sequence>
<proteinExistence type="predicted"/>
<gene>
    <name evidence="1" type="ORF">UT64_C0071G0001</name>
</gene>
<evidence type="ECO:0000313" key="2">
    <source>
        <dbReference type="Proteomes" id="UP000034137"/>
    </source>
</evidence>
<evidence type="ECO:0000313" key="1">
    <source>
        <dbReference type="EMBL" id="KKR31147.1"/>
    </source>
</evidence>